<dbReference type="PANTHER" id="PTHR30474">
    <property type="entry name" value="CELL CYCLE PROTEIN"/>
    <property type="match status" value="1"/>
</dbReference>
<evidence type="ECO:0000313" key="18">
    <source>
        <dbReference type="EMBL" id="KAA9129724.1"/>
    </source>
</evidence>
<evidence type="ECO:0000256" key="8">
    <source>
        <dbReference type="ARBA" id="ARBA00022692"/>
    </source>
</evidence>
<comment type="function">
    <text evidence="17">Peptidoglycan polymerase that is essential for cell division.</text>
</comment>
<evidence type="ECO:0000256" key="15">
    <source>
        <dbReference type="ARBA" id="ARBA00038053"/>
    </source>
</evidence>
<keyword evidence="4 17" id="KW-0997">Cell inner membrane</keyword>
<dbReference type="PANTHER" id="PTHR30474:SF2">
    <property type="entry name" value="PEPTIDOGLYCAN GLYCOSYLTRANSFERASE FTSW-RELATED"/>
    <property type="match status" value="1"/>
</dbReference>
<evidence type="ECO:0000256" key="16">
    <source>
        <dbReference type="ARBA" id="ARBA00049902"/>
    </source>
</evidence>
<comment type="caution">
    <text evidence="18">The sequence shown here is derived from an EMBL/GenBank/DDBJ whole genome shotgun (WGS) entry which is preliminary data.</text>
</comment>
<evidence type="ECO:0000256" key="7">
    <source>
        <dbReference type="ARBA" id="ARBA00022679"/>
    </source>
</evidence>
<keyword evidence="7 17" id="KW-0808">Transferase</keyword>
<dbReference type="GO" id="GO:0015648">
    <property type="term" value="F:lipid-linked peptidoglycan transporter activity"/>
    <property type="evidence" value="ECO:0007669"/>
    <property type="project" value="TreeGrafter"/>
</dbReference>
<dbReference type="EMBL" id="VYXP01000012">
    <property type="protein sequence ID" value="KAA9129724.1"/>
    <property type="molecule type" value="Genomic_DNA"/>
</dbReference>
<evidence type="ECO:0000256" key="13">
    <source>
        <dbReference type="ARBA" id="ARBA00023306"/>
    </source>
</evidence>
<evidence type="ECO:0000256" key="17">
    <source>
        <dbReference type="HAMAP-Rule" id="MF_00913"/>
    </source>
</evidence>
<feature type="transmembrane region" description="Helical" evidence="17">
    <location>
        <begin position="67"/>
        <end position="87"/>
    </location>
</feature>
<dbReference type="EC" id="2.4.99.28" evidence="17"/>
<evidence type="ECO:0000256" key="3">
    <source>
        <dbReference type="ARBA" id="ARBA00022475"/>
    </source>
</evidence>
<keyword evidence="14 17" id="KW-0961">Cell wall biogenesis/degradation</keyword>
<keyword evidence="11 17" id="KW-1133">Transmembrane helix</keyword>
<keyword evidence="6 17" id="KW-0328">Glycosyltransferase</keyword>
<keyword evidence="5 17" id="KW-0132">Cell division</keyword>
<dbReference type="GO" id="GO:0008955">
    <property type="term" value="F:peptidoglycan glycosyltransferase activity"/>
    <property type="evidence" value="ECO:0007669"/>
    <property type="project" value="UniProtKB-UniRule"/>
</dbReference>
<keyword evidence="12 17" id="KW-0472">Membrane</keyword>
<keyword evidence="8 17" id="KW-0812">Transmembrane</keyword>
<dbReference type="Proteomes" id="UP000325372">
    <property type="component" value="Unassembled WGS sequence"/>
</dbReference>
<dbReference type="NCBIfam" id="TIGR02614">
    <property type="entry name" value="ftsW"/>
    <property type="match status" value="1"/>
</dbReference>
<keyword evidence="10 17" id="KW-0573">Peptidoglycan synthesis</keyword>
<feature type="transmembrane region" description="Helical" evidence="17">
    <location>
        <begin position="28"/>
        <end position="55"/>
    </location>
</feature>
<dbReference type="Pfam" id="PF01098">
    <property type="entry name" value="FTSW_RODA_SPOVE"/>
    <property type="match status" value="1"/>
</dbReference>
<dbReference type="GO" id="GO:0005886">
    <property type="term" value="C:plasma membrane"/>
    <property type="evidence" value="ECO:0007669"/>
    <property type="project" value="UniProtKB-SubCell"/>
</dbReference>
<feature type="transmembrane region" description="Helical" evidence="17">
    <location>
        <begin position="93"/>
        <end position="112"/>
    </location>
</feature>
<dbReference type="GO" id="GO:0008360">
    <property type="term" value="P:regulation of cell shape"/>
    <property type="evidence" value="ECO:0007669"/>
    <property type="project" value="UniProtKB-KW"/>
</dbReference>
<evidence type="ECO:0000256" key="4">
    <source>
        <dbReference type="ARBA" id="ARBA00022519"/>
    </source>
</evidence>
<keyword evidence="3 17" id="KW-1003">Cell membrane</keyword>
<feature type="transmembrane region" description="Helical" evidence="17">
    <location>
        <begin position="356"/>
        <end position="377"/>
    </location>
</feature>
<evidence type="ECO:0000256" key="9">
    <source>
        <dbReference type="ARBA" id="ARBA00022960"/>
    </source>
</evidence>
<dbReference type="InterPro" id="IPR001182">
    <property type="entry name" value="FtsW/RodA"/>
</dbReference>
<keyword evidence="13 17" id="KW-0131">Cell cycle</keyword>
<dbReference type="RefSeq" id="WP_150865288.1">
    <property type="nucleotide sequence ID" value="NZ_VYXP01000012.1"/>
</dbReference>
<sequence length="402" mass="43186">MTTTAYKTTRNAGQARGRGAPDMPVDPWLLVPVLLLAAIGVVMVGSASVAIGETLGAGPHHYMMRHVIYLLLGLGLASSFRIIPIAFLERICGPMFLLAMLALALVFVPGLGHSVNGSYRWVKLGFMQFQVVEAVKLMFIIWVAGYLVRKQGQVRVSFVDTLKPLVLAGVLTGILLLQPDMGSAAVITAVAGGMVWLAGAAWRYIAALGAMALPVFGFAAIEPYRLRRIVSFMDPWADPYNSGFQLTQALIAVGRGEVFGVGLGASVQKLFYLPEAHTDFIFAVLAEEFGFMGVLLVLALFMLLITRIFIIGVMAHRAEKPFAGYLAFGIGLWLGLQAMVSMGVNLGVLPTKGLTLPLISSGGSSVLMTCLALGVVFRIRYELDRDKVGTIPSRVGPKRMAL</sequence>
<evidence type="ECO:0000256" key="11">
    <source>
        <dbReference type="ARBA" id="ARBA00022989"/>
    </source>
</evidence>
<evidence type="ECO:0000256" key="1">
    <source>
        <dbReference type="ARBA" id="ARBA00004651"/>
    </source>
</evidence>
<feature type="transmembrane region" description="Helical" evidence="17">
    <location>
        <begin position="289"/>
        <end position="310"/>
    </location>
</feature>
<dbReference type="GO" id="GO:0032153">
    <property type="term" value="C:cell division site"/>
    <property type="evidence" value="ECO:0007669"/>
    <property type="project" value="UniProtKB-UniRule"/>
</dbReference>
<protein>
    <recommendedName>
        <fullName evidence="17">Probable peptidoglycan glycosyltransferase FtsW</fullName>
        <shortName evidence="17">PGT</shortName>
        <ecNumber evidence="17">2.4.99.28</ecNumber>
    </recommendedName>
    <alternativeName>
        <fullName evidence="17">Cell division protein FtsW</fullName>
    </alternativeName>
    <alternativeName>
        <fullName evidence="17">Cell wall polymerase</fullName>
    </alternativeName>
    <alternativeName>
        <fullName evidence="17">Peptidoglycan polymerase</fullName>
        <shortName evidence="17">PG polymerase</shortName>
    </alternativeName>
</protein>
<evidence type="ECO:0000313" key="19">
    <source>
        <dbReference type="Proteomes" id="UP000325372"/>
    </source>
</evidence>
<proteinExistence type="inferred from homology"/>
<keyword evidence="9 17" id="KW-0133">Cell shape</keyword>
<evidence type="ECO:0000256" key="2">
    <source>
        <dbReference type="ARBA" id="ARBA00004752"/>
    </source>
</evidence>
<name>A0A5N0T5I2_9GAMM</name>
<comment type="catalytic activity">
    <reaction evidence="16 17">
        <text>[GlcNAc-(1-&gt;4)-Mur2Ac(oyl-L-Ala-gamma-D-Glu-L-Lys-D-Ala-D-Ala)](n)-di-trans,octa-cis-undecaprenyl diphosphate + beta-D-GlcNAc-(1-&gt;4)-Mur2Ac(oyl-L-Ala-gamma-D-Glu-L-Lys-D-Ala-D-Ala)-di-trans,octa-cis-undecaprenyl diphosphate = [GlcNAc-(1-&gt;4)-Mur2Ac(oyl-L-Ala-gamma-D-Glu-L-Lys-D-Ala-D-Ala)](n+1)-di-trans,octa-cis-undecaprenyl diphosphate + di-trans,octa-cis-undecaprenyl diphosphate + H(+)</text>
        <dbReference type="Rhea" id="RHEA:23708"/>
        <dbReference type="Rhea" id="RHEA-COMP:9602"/>
        <dbReference type="Rhea" id="RHEA-COMP:9603"/>
        <dbReference type="ChEBI" id="CHEBI:15378"/>
        <dbReference type="ChEBI" id="CHEBI:58405"/>
        <dbReference type="ChEBI" id="CHEBI:60033"/>
        <dbReference type="ChEBI" id="CHEBI:78435"/>
        <dbReference type="EC" id="2.4.99.28"/>
    </reaction>
</comment>
<feature type="transmembrane region" description="Helical" evidence="17">
    <location>
        <begin position="204"/>
        <end position="221"/>
    </location>
</feature>
<feature type="transmembrane region" description="Helical" evidence="17">
    <location>
        <begin position="322"/>
        <end position="344"/>
    </location>
</feature>
<evidence type="ECO:0000256" key="5">
    <source>
        <dbReference type="ARBA" id="ARBA00022618"/>
    </source>
</evidence>
<gene>
    <name evidence="17 18" type="primary">ftsW</name>
    <name evidence="18" type="ORF">F3N42_14390</name>
</gene>
<keyword evidence="19" id="KW-1185">Reference proteome</keyword>
<dbReference type="GO" id="GO:0009252">
    <property type="term" value="P:peptidoglycan biosynthetic process"/>
    <property type="evidence" value="ECO:0007669"/>
    <property type="project" value="UniProtKB-UniRule"/>
</dbReference>
<dbReference type="GO" id="GO:0071555">
    <property type="term" value="P:cell wall organization"/>
    <property type="evidence" value="ECO:0007669"/>
    <property type="project" value="UniProtKB-KW"/>
</dbReference>
<comment type="pathway">
    <text evidence="2 17">Cell wall biogenesis; peptidoglycan biosynthesis.</text>
</comment>
<dbReference type="HAMAP" id="MF_00913">
    <property type="entry name" value="PGT_FtsW_proteobact"/>
    <property type="match status" value="1"/>
</dbReference>
<comment type="subcellular location">
    <subcellularLocation>
        <location evidence="17">Cell inner membrane</location>
        <topology evidence="17">Multi-pass membrane protein</topology>
    </subcellularLocation>
    <subcellularLocation>
        <location evidence="1">Cell membrane</location>
        <topology evidence="1">Multi-pass membrane protein</topology>
    </subcellularLocation>
    <text evidence="17">Localizes to the division septum.</text>
</comment>
<feature type="transmembrane region" description="Helical" evidence="17">
    <location>
        <begin position="165"/>
        <end position="197"/>
    </location>
</feature>
<evidence type="ECO:0000256" key="10">
    <source>
        <dbReference type="ARBA" id="ARBA00022984"/>
    </source>
</evidence>
<organism evidence="18 19">
    <name type="scientific">Marinihelvus fidelis</name>
    <dbReference type="NCBI Taxonomy" id="2613842"/>
    <lineage>
        <taxon>Bacteria</taxon>
        <taxon>Pseudomonadati</taxon>
        <taxon>Pseudomonadota</taxon>
        <taxon>Gammaproteobacteria</taxon>
        <taxon>Chromatiales</taxon>
        <taxon>Wenzhouxiangellaceae</taxon>
        <taxon>Marinihelvus</taxon>
    </lineage>
</organism>
<evidence type="ECO:0000256" key="14">
    <source>
        <dbReference type="ARBA" id="ARBA00023316"/>
    </source>
</evidence>
<dbReference type="UniPathway" id="UPA00219"/>
<evidence type="ECO:0000256" key="6">
    <source>
        <dbReference type="ARBA" id="ARBA00022676"/>
    </source>
</evidence>
<dbReference type="GO" id="GO:0043093">
    <property type="term" value="P:FtsZ-dependent cytokinesis"/>
    <property type="evidence" value="ECO:0007669"/>
    <property type="project" value="UniProtKB-UniRule"/>
</dbReference>
<dbReference type="InterPro" id="IPR013437">
    <property type="entry name" value="FtsW"/>
</dbReference>
<evidence type="ECO:0000256" key="12">
    <source>
        <dbReference type="ARBA" id="ARBA00023136"/>
    </source>
</evidence>
<accession>A0A5N0T5I2</accession>
<dbReference type="AlphaFoldDB" id="A0A5N0T5I2"/>
<comment type="similarity">
    <text evidence="15 17">Belongs to the SEDS family. FtsW subfamily.</text>
</comment>
<feature type="transmembrane region" description="Helical" evidence="17">
    <location>
        <begin position="124"/>
        <end position="145"/>
    </location>
</feature>
<reference evidence="18 19" key="1">
    <citation type="submission" date="2019-09" db="EMBL/GenBank/DDBJ databases">
        <title>Wenzhouxiangella sp. Genome sequencing and assembly.</title>
        <authorList>
            <person name="Zhang R."/>
        </authorList>
    </citation>
    <scope>NUCLEOTIDE SEQUENCE [LARGE SCALE GENOMIC DNA]</scope>
    <source>
        <strain evidence="18 19">W260</strain>
    </source>
</reference>